<dbReference type="Gene3D" id="2.40.50.90">
    <property type="match status" value="1"/>
</dbReference>
<accession>A0ABU0SFB7</accession>
<evidence type="ECO:0000259" key="1">
    <source>
        <dbReference type="PROSITE" id="PS50830"/>
    </source>
</evidence>
<feature type="domain" description="TNase-like" evidence="1">
    <location>
        <begin position="31"/>
        <end position="141"/>
    </location>
</feature>
<proteinExistence type="predicted"/>
<dbReference type="PROSITE" id="PS50830">
    <property type="entry name" value="TNASE_3"/>
    <property type="match status" value="1"/>
</dbReference>
<dbReference type="Pfam" id="PF00565">
    <property type="entry name" value="SNase"/>
    <property type="match status" value="1"/>
</dbReference>
<evidence type="ECO:0000313" key="3">
    <source>
        <dbReference type="Proteomes" id="UP001237780"/>
    </source>
</evidence>
<dbReference type="Proteomes" id="UP001237780">
    <property type="component" value="Unassembled WGS sequence"/>
</dbReference>
<evidence type="ECO:0000313" key="2">
    <source>
        <dbReference type="EMBL" id="MDQ0999467.1"/>
    </source>
</evidence>
<dbReference type="PANTHER" id="PTHR12302:SF26">
    <property type="entry name" value="BLR1266 PROTEIN"/>
    <property type="match status" value="1"/>
</dbReference>
<gene>
    <name evidence="2" type="ORF">QFZ34_004649</name>
</gene>
<comment type="caution">
    <text evidence="2">The sequence shown here is derived from an EMBL/GenBank/DDBJ whole genome shotgun (WGS) entry which is preliminary data.</text>
</comment>
<dbReference type="InterPro" id="IPR016071">
    <property type="entry name" value="Staphylococal_nuclease_OB-fold"/>
</dbReference>
<dbReference type="PANTHER" id="PTHR12302">
    <property type="entry name" value="EBNA2 BINDING PROTEIN P100"/>
    <property type="match status" value="1"/>
</dbReference>
<dbReference type="SUPFAM" id="SSF50199">
    <property type="entry name" value="Staphylococcal nuclease"/>
    <property type="match status" value="1"/>
</dbReference>
<dbReference type="GO" id="GO:0004519">
    <property type="term" value="F:endonuclease activity"/>
    <property type="evidence" value="ECO:0007669"/>
    <property type="project" value="UniProtKB-KW"/>
</dbReference>
<dbReference type="InterPro" id="IPR035437">
    <property type="entry name" value="SNase_OB-fold_sf"/>
</dbReference>
<name>A0ABU0SFB7_9HYPH</name>
<keyword evidence="3" id="KW-1185">Reference proteome</keyword>
<dbReference type="RefSeq" id="WP_307285797.1">
    <property type="nucleotide sequence ID" value="NZ_JAUSZT010000003.1"/>
</dbReference>
<dbReference type="SMART" id="SM00318">
    <property type="entry name" value="SNc"/>
    <property type="match status" value="1"/>
</dbReference>
<sequence length="186" mass="20650">MTLIFFGLVALLIARIDQRSPAIDLSGNAYVIDGDTLIISKQHIRLKGIDAPELDQTCGRQPSLRNCGQIARQALQKLVARTDVRCEGQGRDKFDRFLATCFAGQINVNRIMVETGQAIAYGDYRDAELLARGRRVGIWVDAFETPQDWRRTHDGVTETSPPERNVVAEAIDTVIAWVVGLLGGIW</sequence>
<reference evidence="2 3" key="1">
    <citation type="submission" date="2023-07" db="EMBL/GenBank/DDBJ databases">
        <title>Comparative genomics of wheat-associated soil bacteria to identify genetic determinants of phenazine resistance.</title>
        <authorList>
            <person name="Mouncey N."/>
        </authorList>
    </citation>
    <scope>NUCLEOTIDE SEQUENCE [LARGE SCALE GENOMIC DNA]</scope>
    <source>
        <strain evidence="2 3">W4I11</strain>
    </source>
</reference>
<protein>
    <submittedName>
        <fullName evidence="2">Endonuclease YncB(Thermonuclease family)</fullName>
    </submittedName>
</protein>
<keyword evidence="2" id="KW-0540">Nuclease</keyword>
<keyword evidence="2" id="KW-0378">Hydrolase</keyword>
<organism evidence="2 3">
    <name type="scientific">Phyllobacterium ifriqiyense</name>
    <dbReference type="NCBI Taxonomy" id="314238"/>
    <lineage>
        <taxon>Bacteria</taxon>
        <taxon>Pseudomonadati</taxon>
        <taxon>Pseudomonadota</taxon>
        <taxon>Alphaproteobacteria</taxon>
        <taxon>Hyphomicrobiales</taxon>
        <taxon>Phyllobacteriaceae</taxon>
        <taxon>Phyllobacterium</taxon>
    </lineage>
</organism>
<keyword evidence="2" id="KW-0255">Endonuclease</keyword>
<dbReference type="EMBL" id="JAUSZT010000003">
    <property type="protein sequence ID" value="MDQ0999467.1"/>
    <property type="molecule type" value="Genomic_DNA"/>
</dbReference>